<dbReference type="CDD" id="cd12171">
    <property type="entry name" value="2-Hacid_dh_10"/>
    <property type="match status" value="1"/>
</dbReference>
<keyword evidence="2 4" id="KW-0560">Oxidoreductase</keyword>
<feature type="domain" description="D-isomer specific 2-hydroxyacid dehydrogenase NAD-binding" evidence="6">
    <location>
        <begin position="161"/>
        <end position="312"/>
    </location>
</feature>
<dbReference type="InterPro" id="IPR050857">
    <property type="entry name" value="D-2-hydroxyacid_DH"/>
</dbReference>
<protein>
    <submittedName>
        <fullName evidence="7">2-hydroxyacid dehydrogenase</fullName>
    </submittedName>
</protein>
<comment type="caution">
    <text evidence="7">The sequence shown here is derived from an EMBL/GenBank/DDBJ whole genome shotgun (WGS) entry which is preliminary data.</text>
</comment>
<name>A0ABD6AF54_9EURY</name>
<proteinExistence type="inferred from homology"/>
<feature type="domain" description="D-isomer specific 2-hydroxyacid dehydrogenase catalytic" evidence="5">
    <location>
        <begin position="4"/>
        <end position="344"/>
    </location>
</feature>
<dbReference type="InterPro" id="IPR006139">
    <property type="entry name" value="D-isomer_2_OHA_DH_cat_dom"/>
</dbReference>
<sequence>MKALITANLDESSRDRLTDDLGMDIEYRPIDDRTERLAPGELEPLLDGVEVFVVGFEGVSADVMDAAPDLKIIACTRGGPDANVDIIAATERGIPVLYAPGRNAVSVADFTLGMLLAVTRHIAHSHHLLHVGEYTGKPRDDSAAGGEREDVTWGVAKGSPYVELKGPELEDKTFGIVGLGAIGRKVAQRAKGFDVELVGYDPFVDGDTMAELGVEKVELGELCERSTFVSVHVPVTDATRGLIGEEEFALMSSETYFINTARGAIVDQDALVAALEAGELRGAALDVYDREPLPDDHPLLQMENVVTTPHLAGAAEEVIDRHSKMVVDDIASVLDGESPEHAANEETLTLASDVGDD</sequence>
<dbReference type="Pfam" id="PF00389">
    <property type="entry name" value="2-Hacid_dh"/>
    <property type="match status" value="1"/>
</dbReference>
<comment type="similarity">
    <text evidence="1 4">Belongs to the D-isomer specific 2-hydroxyacid dehydrogenase family.</text>
</comment>
<dbReference type="Pfam" id="PF02826">
    <property type="entry name" value="2-Hacid_dh_C"/>
    <property type="match status" value="1"/>
</dbReference>
<dbReference type="InterPro" id="IPR006140">
    <property type="entry name" value="D-isomer_DH_NAD-bd"/>
</dbReference>
<evidence type="ECO:0000313" key="7">
    <source>
        <dbReference type="EMBL" id="MFC7318624.1"/>
    </source>
</evidence>
<dbReference type="SUPFAM" id="SSF52283">
    <property type="entry name" value="Formate/glycerate dehydrogenase catalytic domain-like"/>
    <property type="match status" value="1"/>
</dbReference>
<organism evidence="7 8">
    <name type="scientific">Halomarina halobia</name>
    <dbReference type="NCBI Taxonomy" id="3033386"/>
    <lineage>
        <taxon>Archaea</taxon>
        <taxon>Methanobacteriati</taxon>
        <taxon>Methanobacteriota</taxon>
        <taxon>Stenosarchaea group</taxon>
        <taxon>Halobacteria</taxon>
        <taxon>Halobacteriales</taxon>
        <taxon>Natronomonadaceae</taxon>
        <taxon>Halomarina</taxon>
    </lineage>
</organism>
<dbReference type="PANTHER" id="PTHR42789">
    <property type="entry name" value="D-ISOMER SPECIFIC 2-HYDROXYACID DEHYDROGENASE FAMILY PROTEIN (AFU_ORTHOLOGUE AFUA_6G10090)"/>
    <property type="match status" value="1"/>
</dbReference>
<dbReference type="Gene3D" id="3.40.50.720">
    <property type="entry name" value="NAD(P)-binding Rossmann-like Domain"/>
    <property type="match status" value="2"/>
</dbReference>
<gene>
    <name evidence="7" type="ORF">ACFQPE_17765</name>
</gene>
<keyword evidence="8" id="KW-1185">Reference proteome</keyword>
<evidence type="ECO:0000256" key="4">
    <source>
        <dbReference type="RuleBase" id="RU003719"/>
    </source>
</evidence>
<dbReference type="InterPro" id="IPR036291">
    <property type="entry name" value="NAD(P)-bd_dom_sf"/>
</dbReference>
<evidence type="ECO:0000256" key="1">
    <source>
        <dbReference type="ARBA" id="ARBA00005854"/>
    </source>
</evidence>
<dbReference type="GO" id="GO:0016491">
    <property type="term" value="F:oxidoreductase activity"/>
    <property type="evidence" value="ECO:0007669"/>
    <property type="project" value="UniProtKB-KW"/>
</dbReference>
<dbReference type="PANTHER" id="PTHR42789:SF1">
    <property type="entry name" value="D-ISOMER SPECIFIC 2-HYDROXYACID DEHYDROGENASE FAMILY PROTEIN (AFU_ORTHOLOGUE AFUA_6G10090)"/>
    <property type="match status" value="1"/>
</dbReference>
<dbReference type="EMBL" id="JBHTBF010000003">
    <property type="protein sequence ID" value="MFC7318624.1"/>
    <property type="molecule type" value="Genomic_DNA"/>
</dbReference>
<dbReference type="Proteomes" id="UP001596547">
    <property type="component" value="Unassembled WGS sequence"/>
</dbReference>
<dbReference type="AlphaFoldDB" id="A0ABD6AF54"/>
<accession>A0ABD6AF54</accession>
<keyword evidence="3" id="KW-0520">NAD</keyword>
<dbReference type="FunFam" id="3.40.50.720:FF:000203">
    <property type="entry name" value="D-3-phosphoglycerate dehydrogenase (SerA)"/>
    <property type="match status" value="1"/>
</dbReference>
<reference evidence="7 8" key="1">
    <citation type="journal article" date="2019" name="Int. J. Syst. Evol. Microbiol.">
        <title>The Global Catalogue of Microorganisms (GCM) 10K type strain sequencing project: providing services to taxonomists for standard genome sequencing and annotation.</title>
        <authorList>
            <consortium name="The Broad Institute Genomics Platform"/>
            <consortium name="The Broad Institute Genome Sequencing Center for Infectious Disease"/>
            <person name="Wu L."/>
            <person name="Ma J."/>
        </authorList>
    </citation>
    <scope>NUCLEOTIDE SEQUENCE [LARGE SCALE GENOMIC DNA]</scope>
    <source>
        <strain evidence="7 8">PSR21</strain>
    </source>
</reference>
<evidence type="ECO:0000256" key="2">
    <source>
        <dbReference type="ARBA" id="ARBA00023002"/>
    </source>
</evidence>
<evidence type="ECO:0000256" key="3">
    <source>
        <dbReference type="ARBA" id="ARBA00023027"/>
    </source>
</evidence>
<dbReference type="RefSeq" id="WP_276306537.1">
    <property type="nucleotide sequence ID" value="NZ_CP119993.1"/>
</dbReference>
<evidence type="ECO:0000259" key="5">
    <source>
        <dbReference type="Pfam" id="PF00389"/>
    </source>
</evidence>
<evidence type="ECO:0000313" key="8">
    <source>
        <dbReference type="Proteomes" id="UP001596547"/>
    </source>
</evidence>
<dbReference type="SUPFAM" id="SSF51735">
    <property type="entry name" value="NAD(P)-binding Rossmann-fold domains"/>
    <property type="match status" value="1"/>
</dbReference>
<evidence type="ECO:0000259" key="6">
    <source>
        <dbReference type="Pfam" id="PF02826"/>
    </source>
</evidence>
<dbReference type="GeneID" id="79317187"/>